<reference evidence="1" key="1">
    <citation type="submission" date="2024-05" db="EMBL/GenBank/DDBJ databases">
        <title>Pontimicrobium maritimus sp. nov., isolated form sea water.</title>
        <authorList>
            <person name="Muhammad N."/>
            <person name="Vuong T.Q."/>
            <person name="Han H.L."/>
            <person name="Kim S.-G."/>
        </authorList>
    </citation>
    <scope>NUCLEOTIDE SEQUENCE</scope>
    <source>
        <strain evidence="1">SW4</strain>
    </source>
</reference>
<dbReference type="EMBL" id="CP157199">
    <property type="protein sequence ID" value="XBG62108.1"/>
    <property type="molecule type" value="Genomic_DNA"/>
</dbReference>
<protein>
    <recommendedName>
        <fullName evidence="2">DUF4304 domain-containing protein</fullName>
    </recommendedName>
</protein>
<accession>A0AAU7BVD5</accession>
<organism evidence="1">
    <name type="scientific">Pontimicrobium sp. SW4</name>
    <dbReference type="NCBI Taxonomy" id="3153519"/>
    <lineage>
        <taxon>Bacteria</taxon>
        <taxon>Pseudomonadati</taxon>
        <taxon>Bacteroidota</taxon>
        <taxon>Flavobacteriia</taxon>
        <taxon>Flavobacteriales</taxon>
        <taxon>Flavobacteriaceae</taxon>
        <taxon>Pontimicrobium</taxon>
    </lineage>
</organism>
<dbReference type="RefSeq" id="WP_347925099.1">
    <property type="nucleotide sequence ID" value="NZ_CP157199.1"/>
</dbReference>
<gene>
    <name evidence="1" type="ORF">ABGB03_04215</name>
</gene>
<evidence type="ECO:0000313" key="1">
    <source>
        <dbReference type="EMBL" id="XBG62108.1"/>
    </source>
</evidence>
<dbReference type="AlphaFoldDB" id="A0AAU7BVD5"/>
<name>A0AAU7BVD5_9FLAO</name>
<evidence type="ECO:0008006" key="2">
    <source>
        <dbReference type="Google" id="ProtNLM"/>
    </source>
</evidence>
<sequence>MSFSYKEFPKDVFDSFSPLIEKHNLSKTFKGDYFVQLTGKKVVLQFEFDRGDLFCEIKKIGDDFKFALWQVYEFLFPISQKKNDSKDYPKAELKFYCELLNNEMESIMLGDFSWYNELKKEIEYESSLIAVIYGPEMDYEHPISQKFWKGDKSWKSDMEDFIKQKGIKLK</sequence>
<proteinExistence type="predicted"/>